<comment type="caution">
    <text evidence="2">The sequence shown here is derived from an EMBL/GenBank/DDBJ whole genome shotgun (WGS) entry which is preliminary data.</text>
</comment>
<dbReference type="EMBL" id="JBHRXX010000002">
    <property type="protein sequence ID" value="MFC3682924.1"/>
    <property type="molecule type" value="Genomic_DNA"/>
</dbReference>
<feature type="domain" description="VOC" evidence="1">
    <location>
        <begin position="14"/>
        <end position="131"/>
    </location>
</feature>
<dbReference type="Gene3D" id="3.10.180.10">
    <property type="entry name" value="2,3-Dihydroxybiphenyl 1,2-Dioxygenase, domain 1"/>
    <property type="match status" value="1"/>
</dbReference>
<proteinExistence type="predicted"/>
<sequence>MRTDTHPRLEPTWRFDHINVSMGSATALKALFEEVMGFAPGKRPPFPFPGTWLYEGDQALVHAVNDTALSEKAGALRLEHVAFRSDEPASDVIERLKRSSLPFKVARVPAEHVAQIFVLLPGGLVIELDVPCDVTTDHIYSSVQAAPSTHEF</sequence>
<keyword evidence="3" id="KW-1185">Reference proteome</keyword>
<dbReference type="RefSeq" id="WP_382171591.1">
    <property type="nucleotide sequence ID" value="NZ_JBHRXX010000002.1"/>
</dbReference>
<organism evidence="2 3">
    <name type="scientific">Hydrogenophaga luteola</name>
    <dbReference type="NCBI Taxonomy" id="1591122"/>
    <lineage>
        <taxon>Bacteria</taxon>
        <taxon>Pseudomonadati</taxon>
        <taxon>Pseudomonadota</taxon>
        <taxon>Betaproteobacteria</taxon>
        <taxon>Burkholderiales</taxon>
        <taxon>Comamonadaceae</taxon>
        <taxon>Hydrogenophaga</taxon>
    </lineage>
</organism>
<evidence type="ECO:0000313" key="2">
    <source>
        <dbReference type="EMBL" id="MFC3682924.1"/>
    </source>
</evidence>
<name>A0ABV7W0H6_9BURK</name>
<protein>
    <recommendedName>
        <fullName evidence="1">VOC domain-containing protein</fullName>
    </recommendedName>
</protein>
<dbReference type="SUPFAM" id="SSF54593">
    <property type="entry name" value="Glyoxalase/Bleomycin resistance protein/Dihydroxybiphenyl dioxygenase"/>
    <property type="match status" value="1"/>
</dbReference>
<dbReference type="InterPro" id="IPR029068">
    <property type="entry name" value="Glyas_Bleomycin-R_OHBP_Dase"/>
</dbReference>
<dbReference type="InterPro" id="IPR037523">
    <property type="entry name" value="VOC_core"/>
</dbReference>
<reference evidence="3" key="1">
    <citation type="journal article" date="2019" name="Int. J. Syst. Evol. Microbiol.">
        <title>The Global Catalogue of Microorganisms (GCM) 10K type strain sequencing project: providing services to taxonomists for standard genome sequencing and annotation.</title>
        <authorList>
            <consortium name="The Broad Institute Genomics Platform"/>
            <consortium name="The Broad Institute Genome Sequencing Center for Infectious Disease"/>
            <person name="Wu L."/>
            <person name="Ma J."/>
        </authorList>
    </citation>
    <scope>NUCLEOTIDE SEQUENCE [LARGE SCALE GENOMIC DNA]</scope>
    <source>
        <strain evidence="3">KCTC 42501</strain>
    </source>
</reference>
<gene>
    <name evidence="2" type="ORF">ACFOPI_04920</name>
</gene>
<dbReference type="PROSITE" id="PS51819">
    <property type="entry name" value="VOC"/>
    <property type="match status" value="1"/>
</dbReference>
<evidence type="ECO:0000313" key="3">
    <source>
        <dbReference type="Proteomes" id="UP001595729"/>
    </source>
</evidence>
<evidence type="ECO:0000259" key="1">
    <source>
        <dbReference type="PROSITE" id="PS51819"/>
    </source>
</evidence>
<accession>A0ABV7W0H6</accession>
<dbReference type="Proteomes" id="UP001595729">
    <property type="component" value="Unassembled WGS sequence"/>
</dbReference>